<evidence type="ECO:0000313" key="1">
    <source>
        <dbReference type="EMBL" id="KAF7386133.1"/>
    </source>
</evidence>
<evidence type="ECO:0000313" key="2">
    <source>
        <dbReference type="Proteomes" id="UP000617340"/>
    </source>
</evidence>
<gene>
    <name evidence="1" type="ORF">HZH68_013265</name>
</gene>
<keyword evidence="2" id="KW-1185">Reference proteome</keyword>
<dbReference type="Proteomes" id="UP000617340">
    <property type="component" value="Unassembled WGS sequence"/>
</dbReference>
<protein>
    <submittedName>
        <fullName evidence="1">Uncharacterized protein</fullName>
    </submittedName>
</protein>
<sequence>MCHKYVTIGDIDNFIRIRRKDIKVEYRHTCIMQSSQWKSECHGYVTLVANVFWLEAVNDEMRTRGPSCIIRSRRKTNAPLSFDSIKKEMIECSAFKPIFNIFFVASEEEESSSQSIFDLTDMLIRGTLLLMIF</sequence>
<dbReference type="EMBL" id="JACSDZ010000015">
    <property type="protein sequence ID" value="KAF7386133.1"/>
    <property type="molecule type" value="Genomic_DNA"/>
</dbReference>
<reference evidence="1" key="1">
    <citation type="journal article" date="2020" name="G3 (Bethesda)">
        <title>High-Quality Assemblies for Three Invasive Social Wasps from the &lt;i&gt;Vespula&lt;/i&gt; Genus.</title>
        <authorList>
            <person name="Harrop T.W.R."/>
            <person name="Guhlin J."/>
            <person name="McLaughlin G.M."/>
            <person name="Permina E."/>
            <person name="Stockwell P."/>
            <person name="Gilligan J."/>
            <person name="Le Lec M.F."/>
            <person name="Gruber M.A.M."/>
            <person name="Quinn O."/>
            <person name="Lovegrove M."/>
            <person name="Duncan E.J."/>
            <person name="Remnant E.J."/>
            <person name="Van Eeckhoven J."/>
            <person name="Graham B."/>
            <person name="Knapp R.A."/>
            <person name="Langford K.W."/>
            <person name="Kronenberg Z."/>
            <person name="Press M.O."/>
            <person name="Eacker S.M."/>
            <person name="Wilson-Rankin E.E."/>
            <person name="Purcell J."/>
            <person name="Lester P.J."/>
            <person name="Dearden P.K."/>
        </authorList>
    </citation>
    <scope>NUCLEOTIDE SEQUENCE</scope>
    <source>
        <strain evidence="1">Linc-1</strain>
    </source>
</reference>
<comment type="caution">
    <text evidence="1">The sequence shown here is derived from an EMBL/GenBank/DDBJ whole genome shotgun (WGS) entry which is preliminary data.</text>
</comment>
<name>A0A834MWY0_VESGE</name>
<dbReference type="AlphaFoldDB" id="A0A834MWY0"/>
<accession>A0A834MWY0</accession>
<organism evidence="1 2">
    <name type="scientific">Vespula germanica</name>
    <name type="common">German yellow jacket</name>
    <name type="synonym">Paravespula germanica</name>
    <dbReference type="NCBI Taxonomy" id="30212"/>
    <lineage>
        <taxon>Eukaryota</taxon>
        <taxon>Metazoa</taxon>
        <taxon>Ecdysozoa</taxon>
        <taxon>Arthropoda</taxon>
        <taxon>Hexapoda</taxon>
        <taxon>Insecta</taxon>
        <taxon>Pterygota</taxon>
        <taxon>Neoptera</taxon>
        <taxon>Endopterygota</taxon>
        <taxon>Hymenoptera</taxon>
        <taxon>Apocrita</taxon>
        <taxon>Aculeata</taxon>
        <taxon>Vespoidea</taxon>
        <taxon>Vespidae</taxon>
        <taxon>Vespinae</taxon>
        <taxon>Vespula</taxon>
    </lineage>
</organism>
<proteinExistence type="predicted"/>